<dbReference type="Pfam" id="PF00072">
    <property type="entry name" value="Response_reg"/>
    <property type="match status" value="1"/>
</dbReference>
<reference evidence="7 8" key="1">
    <citation type="submission" date="2019-12" db="EMBL/GenBank/DDBJ databases">
        <title>Genomic-based taxomic classification of the family Erythrobacteraceae.</title>
        <authorList>
            <person name="Xu L."/>
        </authorList>
    </citation>
    <scope>NUCLEOTIDE SEQUENCE [LARGE SCALE GENOMIC DNA]</scope>
    <source>
        <strain evidence="7 8">JCM 10282</strain>
    </source>
</reference>
<dbReference type="InterPro" id="IPR039420">
    <property type="entry name" value="WalR-like"/>
</dbReference>
<evidence type="ECO:0000259" key="4">
    <source>
        <dbReference type="PROSITE" id="PS50043"/>
    </source>
</evidence>
<dbReference type="OrthoDB" id="5292887at2"/>
<dbReference type="InterPro" id="IPR016032">
    <property type="entry name" value="Sig_transdc_resp-reg_C-effctor"/>
</dbReference>
<organism evidence="7 8">
    <name type="scientific">Erythrobacter ramosus</name>
    <dbReference type="NCBI Taxonomy" id="35811"/>
    <lineage>
        <taxon>Bacteria</taxon>
        <taxon>Pseudomonadati</taxon>
        <taxon>Pseudomonadota</taxon>
        <taxon>Alphaproteobacteria</taxon>
        <taxon>Sphingomonadales</taxon>
        <taxon>Erythrobacteraceae</taxon>
        <taxon>Erythrobacter/Porphyrobacter group</taxon>
        <taxon>Erythrobacter</taxon>
    </lineage>
</organism>
<dbReference type="PROSITE" id="PS50110">
    <property type="entry name" value="RESPONSE_REGULATORY"/>
    <property type="match status" value="1"/>
</dbReference>
<dbReference type="RefSeq" id="WP_160760609.1">
    <property type="nucleotide sequence ID" value="NZ_BAAADZ010000010.1"/>
</dbReference>
<reference evidence="6 9" key="2">
    <citation type="submission" date="2020-08" db="EMBL/GenBank/DDBJ databases">
        <title>Genomic Encyclopedia of Type Strains, Phase IV (KMG-IV): sequencing the most valuable type-strain genomes for metagenomic binning, comparative biology and taxonomic classification.</title>
        <authorList>
            <person name="Goeker M."/>
        </authorList>
    </citation>
    <scope>NUCLEOTIDE SEQUENCE [LARGE SCALE GENOMIC DNA]</scope>
    <source>
        <strain evidence="6 9">DSM 8510</strain>
    </source>
</reference>
<protein>
    <submittedName>
        <fullName evidence="6 7">Response regulator</fullName>
    </submittedName>
</protein>
<dbReference type="InterPro" id="IPR011006">
    <property type="entry name" value="CheY-like_superfamily"/>
</dbReference>
<comment type="caution">
    <text evidence="7">The sequence shown here is derived from an EMBL/GenBank/DDBJ whole genome shotgun (WGS) entry which is preliminary data.</text>
</comment>
<evidence type="ECO:0000313" key="7">
    <source>
        <dbReference type="EMBL" id="MXP38455.1"/>
    </source>
</evidence>
<dbReference type="GO" id="GO:0003677">
    <property type="term" value="F:DNA binding"/>
    <property type="evidence" value="ECO:0007669"/>
    <property type="project" value="UniProtKB-KW"/>
</dbReference>
<dbReference type="AlphaFoldDB" id="A0A6I4UMA9"/>
<dbReference type="SMART" id="SM00421">
    <property type="entry name" value="HTH_LUXR"/>
    <property type="match status" value="1"/>
</dbReference>
<dbReference type="Pfam" id="PF00196">
    <property type="entry name" value="GerE"/>
    <property type="match status" value="1"/>
</dbReference>
<sequence>MTDPQPSAPVRIAIIEDEPTVRRYFMQIMGMAEGYDVIAMAPDLATGRGLIALQPDLFLMDIGLPDGNGYVMVPEIKAGCTAKVLIISSFGDRDTVVKALGAGADGYLLKDSTPQQILDGIAITLDGGAPVSPAAAVYLLDLLRAPPPVPQGAVDNAADDRLTTRETELLRAFAEGKSYKEAARVLGISPHTVGTHVKAIYRKLEVNSRSDAIRQAFHK</sequence>
<dbReference type="PANTHER" id="PTHR43214">
    <property type="entry name" value="TWO-COMPONENT RESPONSE REGULATOR"/>
    <property type="match status" value="1"/>
</dbReference>
<dbReference type="EMBL" id="JACICE010000002">
    <property type="protein sequence ID" value="MBB3776466.1"/>
    <property type="molecule type" value="Genomic_DNA"/>
</dbReference>
<evidence type="ECO:0000256" key="1">
    <source>
        <dbReference type="ARBA" id="ARBA00022553"/>
    </source>
</evidence>
<feature type="modified residue" description="4-aspartylphosphate" evidence="3">
    <location>
        <position position="61"/>
    </location>
</feature>
<evidence type="ECO:0000313" key="8">
    <source>
        <dbReference type="Proteomes" id="UP000430021"/>
    </source>
</evidence>
<dbReference type="SMART" id="SM00448">
    <property type="entry name" value="REC"/>
    <property type="match status" value="1"/>
</dbReference>
<evidence type="ECO:0000313" key="6">
    <source>
        <dbReference type="EMBL" id="MBB3776466.1"/>
    </source>
</evidence>
<evidence type="ECO:0000256" key="3">
    <source>
        <dbReference type="PROSITE-ProRule" id="PRU00169"/>
    </source>
</evidence>
<dbReference type="GO" id="GO:0000160">
    <property type="term" value="P:phosphorelay signal transduction system"/>
    <property type="evidence" value="ECO:0007669"/>
    <property type="project" value="InterPro"/>
</dbReference>
<dbReference type="InterPro" id="IPR000792">
    <property type="entry name" value="Tscrpt_reg_LuxR_C"/>
</dbReference>
<dbReference type="InterPro" id="IPR001789">
    <property type="entry name" value="Sig_transdc_resp-reg_receiver"/>
</dbReference>
<dbReference type="SUPFAM" id="SSF52172">
    <property type="entry name" value="CheY-like"/>
    <property type="match status" value="1"/>
</dbReference>
<feature type="domain" description="Response regulatory" evidence="5">
    <location>
        <begin position="11"/>
        <end position="125"/>
    </location>
</feature>
<dbReference type="PROSITE" id="PS50043">
    <property type="entry name" value="HTH_LUXR_2"/>
    <property type="match status" value="1"/>
</dbReference>
<keyword evidence="9" id="KW-1185">Reference proteome</keyword>
<dbReference type="InterPro" id="IPR058245">
    <property type="entry name" value="NreC/VraR/RcsB-like_REC"/>
</dbReference>
<dbReference type="SUPFAM" id="SSF46894">
    <property type="entry name" value="C-terminal effector domain of the bipartite response regulators"/>
    <property type="match status" value="1"/>
</dbReference>
<dbReference type="Proteomes" id="UP000548685">
    <property type="component" value="Unassembled WGS sequence"/>
</dbReference>
<dbReference type="PRINTS" id="PR00038">
    <property type="entry name" value="HTHLUXR"/>
</dbReference>
<dbReference type="Proteomes" id="UP000430021">
    <property type="component" value="Unassembled WGS sequence"/>
</dbReference>
<keyword evidence="2 6" id="KW-0238">DNA-binding</keyword>
<dbReference type="CDD" id="cd06170">
    <property type="entry name" value="LuxR_C_like"/>
    <property type="match status" value="1"/>
</dbReference>
<dbReference type="Gene3D" id="3.40.50.2300">
    <property type="match status" value="1"/>
</dbReference>
<keyword evidence="1 3" id="KW-0597">Phosphoprotein</keyword>
<dbReference type="EMBL" id="WTYB01000002">
    <property type="protein sequence ID" value="MXP38455.1"/>
    <property type="molecule type" value="Genomic_DNA"/>
</dbReference>
<accession>A0A6I4UMA9</accession>
<dbReference type="GO" id="GO:0006355">
    <property type="term" value="P:regulation of DNA-templated transcription"/>
    <property type="evidence" value="ECO:0007669"/>
    <property type="project" value="InterPro"/>
</dbReference>
<proteinExistence type="predicted"/>
<feature type="domain" description="HTH luxR-type" evidence="4">
    <location>
        <begin position="155"/>
        <end position="219"/>
    </location>
</feature>
<evidence type="ECO:0000259" key="5">
    <source>
        <dbReference type="PROSITE" id="PS50110"/>
    </source>
</evidence>
<evidence type="ECO:0000256" key="2">
    <source>
        <dbReference type="ARBA" id="ARBA00023125"/>
    </source>
</evidence>
<gene>
    <name evidence="6" type="ORF">FHS52_002435</name>
    <name evidence="7" type="ORF">GRI59_07485</name>
</gene>
<name>A0A6I4UMA9_9SPHN</name>
<evidence type="ECO:0000313" key="9">
    <source>
        <dbReference type="Proteomes" id="UP000548685"/>
    </source>
</evidence>
<dbReference type="CDD" id="cd17535">
    <property type="entry name" value="REC_NarL-like"/>
    <property type="match status" value="1"/>
</dbReference>